<feature type="transmembrane region" description="Helical" evidence="9">
    <location>
        <begin position="222"/>
        <end position="241"/>
    </location>
</feature>
<evidence type="ECO:0000313" key="13">
    <source>
        <dbReference type="Proteomes" id="UP000285712"/>
    </source>
</evidence>
<dbReference type="CDD" id="cd03244">
    <property type="entry name" value="ABCC_MRP_domain2"/>
    <property type="match status" value="1"/>
</dbReference>
<dbReference type="SUPFAM" id="SSF52540">
    <property type="entry name" value="P-loop containing nucleoside triphosphate hydrolases"/>
    <property type="match status" value="2"/>
</dbReference>
<keyword evidence="3 9" id="KW-0812">Transmembrane</keyword>
<feature type="transmembrane region" description="Helical" evidence="9">
    <location>
        <begin position="913"/>
        <end position="938"/>
    </location>
</feature>
<dbReference type="PROSITE" id="PS00211">
    <property type="entry name" value="ABC_TRANSPORTER_1"/>
    <property type="match status" value="2"/>
</dbReference>
<dbReference type="PANTHER" id="PTHR24223:SF443">
    <property type="entry name" value="MULTIDRUG-RESISTANCE LIKE PROTEIN 1, ISOFORM I"/>
    <property type="match status" value="1"/>
</dbReference>
<evidence type="ECO:0000259" key="11">
    <source>
        <dbReference type="PROSITE" id="PS50929"/>
    </source>
</evidence>
<feature type="transmembrane region" description="Helical" evidence="9">
    <location>
        <begin position="795"/>
        <end position="815"/>
    </location>
</feature>
<evidence type="ECO:0000313" key="12">
    <source>
        <dbReference type="EMBL" id="RHY99714.1"/>
    </source>
</evidence>
<gene>
    <name evidence="12" type="ORF">DYB35_011364</name>
</gene>
<evidence type="ECO:0000256" key="3">
    <source>
        <dbReference type="ARBA" id="ARBA00022692"/>
    </source>
</evidence>
<accession>A0A418DTK1</accession>
<evidence type="ECO:0000256" key="7">
    <source>
        <dbReference type="ARBA" id="ARBA00022989"/>
    </source>
</evidence>
<comment type="caution">
    <text evidence="12">The sequence shown here is derived from an EMBL/GenBank/DDBJ whole genome shotgun (WGS) entry which is preliminary data.</text>
</comment>
<dbReference type="FunFam" id="3.40.50.300:FF:000163">
    <property type="entry name" value="Multidrug resistance-associated protein member 4"/>
    <property type="match status" value="1"/>
</dbReference>
<keyword evidence="2" id="KW-0813">Transport</keyword>
<dbReference type="SUPFAM" id="SSF90123">
    <property type="entry name" value="ABC transporter transmembrane region"/>
    <property type="match status" value="2"/>
</dbReference>
<dbReference type="InterPro" id="IPR003593">
    <property type="entry name" value="AAA+_ATPase"/>
</dbReference>
<protein>
    <submittedName>
        <fullName evidence="12">Uncharacterized protein</fullName>
    </submittedName>
</protein>
<evidence type="ECO:0000256" key="6">
    <source>
        <dbReference type="ARBA" id="ARBA00022840"/>
    </source>
</evidence>
<name>A0A418DTK1_APHAT</name>
<comment type="subcellular location">
    <subcellularLocation>
        <location evidence="1">Vacuole membrane</location>
        <topology evidence="1">Multi-pass membrane protein</topology>
    </subcellularLocation>
</comment>
<keyword evidence="4" id="KW-0677">Repeat</keyword>
<feature type="transmembrane region" description="Helical" evidence="9">
    <location>
        <begin position="724"/>
        <end position="751"/>
    </location>
</feature>
<feature type="transmembrane region" description="Helical" evidence="9">
    <location>
        <begin position="682"/>
        <end position="704"/>
    </location>
</feature>
<sequence length="1433" mass="157307">MDTGFQSLKTPRASLDLQENDVPWSQRPHPLESVNWLSYITVWWMDALIRKGAQAPLTERDVWPLAKADTVDSVYPLVTAKWDPALKPRLVVVLWQAFRYRIVVSFLLFSLYAVLSLLQPIAVKSMMQYLEQEDVTATALGLTNGYALVIVLFVVSMTSACIMDFAGYYAAHIGLNLKSAVANMVYVKTLSLSGLAKAKFSSGEVVTMTSVDLERITMGFSLGHWTFISPVMLVVIFIMLAFELGPLAAFIGGLAMAGFIYFGIASGQLVGHLRRDILAVQAQRVKLTNEVLQGIRVVKLYAWEGSIQDQLNDIRVREISCLTKYHNLRIINNVLLMVAPVVSLACCLMVFVGQGRPLTMPVAFTALAYMNITRQPCGVFSTSVIGFTEALASCRRLSDFFNAEELAPEVATLTTPEANVELSHADFSWTNDATAPTLKDISLQLEPGTLTIVVGAVGSGKSSLVSAILGDVHVTSGSRRVFARFSYVSQESWIQHATIKDNIVFLSPLFDQDLYDRVVSACQLGPDLAMLPKGDATEIGERGINLSGGQKARISLARAMYHTDADVFLLDDPLSALDVHVANAVFSDCMQGLLRGKTALLVLTSHYHLLPHAHRTAFPHLMNFTQSDFVATKSQDNGKEELAEGVAAEPTVMKDSLMVKEDNIKGKVTLQTYKSYLGASGYSGYSVGIVVTVLFTISQVTLSLTDWFMSVWAQNGPLSLWYGWGYVALAGASVILVYGRSIFVLVTAMLCSKNFHSKVLHNVLGAPVPTFFDVTPVGRILNRFSSDLDQIDSNMLHFGLCVLEFGFEILAVLVVCAATTPWVIVMYVPVGYVYFVAQSGYNKAANEIKRLDGVTKSPLISLVSETYQGLSTIRAFEKSASFAQKQRTTIDFNMRFYFTFFVGARWFQMRLDFLGSLFVGTCAVVTVLTKSTVGLAAAGLSLTYSTQLSVLLSRVAIFTAWLDNSMTSVERLNHYNQLESEHADEGTDVHDWPSQGAIAFESYSMRYRDHLDLVLTNISFNVDPGHQVGICGRTGSGKSSLMAALFRMVPASSGRIAIDGVDIASVSVTSLRRGLTIIPQDPVLFSGSIRLNLDPTKCATDAELWTAVKQVHLSGVIPSLEFAICERGSNLSVGQRQLVCIARALLRRSKVVVLDEATANIDPESDRLIQATMRDCFENVTRLIIAHRLDTILDSDRILVLDGGVAVEYDAPSTLLANKCGAFAQLAQHAYVPKLILHHPIQFSLADTHQLAHMKLYQYLLVGATAVYALDTFSAKVLVDTKTSQCELIESVHLTQLHRAIQSTTDTLEIVTGRQNLPTADDIILPLGGDAKLQSFVEILGGSTNAVLNHLHRRCPQGALQSNKVERADAPRVVATPVVRRIVNSGDPKNRIDIVFMGDGYTTSEDSRFFGDIQRLTDEMFKGDTFTQYLPLF</sequence>
<dbReference type="Gene3D" id="1.20.1560.10">
    <property type="entry name" value="ABC transporter type 1, transmembrane domain"/>
    <property type="match status" value="2"/>
</dbReference>
<dbReference type="InterPro" id="IPR044726">
    <property type="entry name" value="ABCC_6TM_D2"/>
</dbReference>
<evidence type="ECO:0000256" key="1">
    <source>
        <dbReference type="ARBA" id="ARBA00004128"/>
    </source>
</evidence>
<feature type="transmembrane region" description="Helical" evidence="9">
    <location>
        <begin position="372"/>
        <end position="392"/>
    </location>
</feature>
<dbReference type="FunFam" id="1.20.1560.10:FF:000013">
    <property type="entry name" value="ABC transporter C family member 2"/>
    <property type="match status" value="1"/>
</dbReference>
<keyword evidence="6" id="KW-0067">ATP-binding</keyword>
<keyword evidence="5" id="KW-0547">Nucleotide-binding</keyword>
<dbReference type="InterPro" id="IPR024079">
    <property type="entry name" value="MetalloPept_cat_dom_sf"/>
</dbReference>
<feature type="domain" description="ABC transporter" evidence="10">
    <location>
        <begin position="422"/>
        <end position="646"/>
    </location>
</feature>
<dbReference type="Pfam" id="PF00664">
    <property type="entry name" value="ABC_membrane"/>
    <property type="match status" value="2"/>
</dbReference>
<feature type="transmembrane region" description="Helical" evidence="9">
    <location>
        <begin position="247"/>
        <end position="265"/>
    </location>
</feature>
<dbReference type="GO" id="GO:0005524">
    <property type="term" value="F:ATP binding"/>
    <property type="evidence" value="ECO:0007669"/>
    <property type="project" value="UniProtKB-KW"/>
</dbReference>
<dbReference type="CDD" id="cd18580">
    <property type="entry name" value="ABC_6TM_ABCC_D2"/>
    <property type="match status" value="1"/>
</dbReference>
<feature type="non-terminal residue" evidence="12">
    <location>
        <position position="1433"/>
    </location>
</feature>
<evidence type="ECO:0000256" key="8">
    <source>
        <dbReference type="ARBA" id="ARBA00023136"/>
    </source>
</evidence>
<proteinExistence type="predicted"/>
<feature type="domain" description="ABC transporter" evidence="10">
    <location>
        <begin position="998"/>
        <end position="1228"/>
    </location>
</feature>
<evidence type="ECO:0000256" key="9">
    <source>
        <dbReference type="SAM" id="Phobius"/>
    </source>
</evidence>
<dbReference type="Gene3D" id="3.40.50.300">
    <property type="entry name" value="P-loop containing nucleotide triphosphate hydrolases"/>
    <property type="match status" value="2"/>
</dbReference>
<keyword evidence="8 9" id="KW-0472">Membrane</keyword>
<reference evidence="12 13" key="1">
    <citation type="submission" date="2018-08" db="EMBL/GenBank/DDBJ databases">
        <title>Aphanomyces genome sequencing and annotation.</title>
        <authorList>
            <person name="Minardi D."/>
            <person name="Oidtmann B."/>
            <person name="Van Der Giezen M."/>
            <person name="Studholme D.J."/>
        </authorList>
    </citation>
    <scope>NUCLEOTIDE SEQUENCE [LARGE SCALE GENOMIC DNA]</scope>
    <source>
        <strain evidence="12 13">Sv</strain>
    </source>
</reference>
<dbReference type="GO" id="GO:0005774">
    <property type="term" value="C:vacuolar membrane"/>
    <property type="evidence" value="ECO:0007669"/>
    <property type="project" value="UniProtKB-SubCell"/>
</dbReference>
<dbReference type="GO" id="GO:0140359">
    <property type="term" value="F:ABC-type transporter activity"/>
    <property type="evidence" value="ECO:0007669"/>
    <property type="project" value="InterPro"/>
</dbReference>
<dbReference type="InterPro" id="IPR050173">
    <property type="entry name" value="ABC_transporter_C-like"/>
</dbReference>
<keyword evidence="7 9" id="KW-1133">Transmembrane helix</keyword>
<feature type="domain" description="ABC transmembrane type-1" evidence="11">
    <location>
        <begin position="689"/>
        <end position="956"/>
    </location>
</feature>
<dbReference type="InterPro" id="IPR044746">
    <property type="entry name" value="ABCC_6TM_D1"/>
</dbReference>
<dbReference type="GO" id="GO:0008237">
    <property type="term" value="F:metallopeptidase activity"/>
    <property type="evidence" value="ECO:0007669"/>
    <property type="project" value="InterPro"/>
</dbReference>
<dbReference type="InterPro" id="IPR036640">
    <property type="entry name" value="ABC1_TM_sf"/>
</dbReference>
<feature type="transmembrane region" description="Helical" evidence="9">
    <location>
        <begin position="334"/>
        <end position="352"/>
    </location>
</feature>
<dbReference type="SMART" id="SM00382">
    <property type="entry name" value="AAA"/>
    <property type="match status" value="2"/>
</dbReference>
<dbReference type="GO" id="GO:0016887">
    <property type="term" value="F:ATP hydrolysis activity"/>
    <property type="evidence" value="ECO:0007669"/>
    <property type="project" value="InterPro"/>
</dbReference>
<feature type="transmembrane region" description="Helical" evidence="9">
    <location>
        <begin position="102"/>
        <end position="122"/>
    </location>
</feature>
<dbReference type="InterPro" id="IPR011527">
    <property type="entry name" value="ABC1_TM_dom"/>
</dbReference>
<dbReference type="PANTHER" id="PTHR24223">
    <property type="entry name" value="ATP-BINDING CASSETTE SUB-FAMILY C"/>
    <property type="match status" value="1"/>
</dbReference>
<organism evidence="12 13">
    <name type="scientific">Aphanomyces astaci</name>
    <name type="common">Crayfish plague agent</name>
    <dbReference type="NCBI Taxonomy" id="112090"/>
    <lineage>
        <taxon>Eukaryota</taxon>
        <taxon>Sar</taxon>
        <taxon>Stramenopiles</taxon>
        <taxon>Oomycota</taxon>
        <taxon>Saprolegniomycetes</taxon>
        <taxon>Saprolegniales</taxon>
        <taxon>Verrucalvaceae</taxon>
        <taxon>Aphanomyces</taxon>
    </lineage>
</organism>
<dbReference type="CDD" id="cd03250">
    <property type="entry name" value="ABCC_MRP_domain1"/>
    <property type="match status" value="1"/>
</dbReference>
<dbReference type="PROSITE" id="PS50893">
    <property type="entry name" value="ABC_TRANSPORTER_2"/>
    <property type="match status" value="2"/>
</dbReference>
<feature type="domain" description="ABC transmembrane type-1" evidence="11">
    <location>
        <begin position="103"/>
        <end position="389"/>
    </location>
</feature>
<dbReference type="Pfam" id="PF00005">
    <property type="entry name" value="ABC_tran"/>
    <property type="match status" value="2"/>
</dbReference>
<evidence type="ECO:0000259" key="10">
    <source>
        <dbReference type="PROSITE" id="PS50893"/>
    </source>
</evidence>
<dbReference type="InterPro" id="IPR017871">
    <property type="entry name" value="ABC_transporter-like_CS"/>
</dbReference>
<evidence type="ECO:0000256" key="5">
    <source>
        <dbReference type="ARBA" id="ARBA00022741"/>
    </source>
</evidence>
<dbReference type="Proteomes" id="UP000285712">
    <property type="component" value="Unassembled WGS sequence"/>
</dbReference>
<feature type="transmembrane region" description="Helical" evidence="9">
    <location>
        <begin position="146"/>
        <end position="170"/>
    </location>
</feature>
<evidence type="ECO:0000256" key="2">
    <source>
        <dbReference type="ARBA" id="ARBA00022448"/>
    </source>
</evidence>
<dbReference type="CDD" id="cd18579">
    <property type="entry name" value="ABC_6TM_ABCC_D1"/>
    <property type="match status" value="1"/>
</dbReference>
<dbReference type="InterPro" id="IPR003439">
    <property type="entry name" value="ABC_transporter-like_ATP-bd"/>
</dbReference>
<evidence type="ECO:0000256" key="4">
    <source>
        <dbReference type="ARBA" id="ARBA00022737"/>
    </source>
</evidence>
<dbReference type="EMBL" id="QUTG01001391">
    <property type="protein sequence ID" value="RHY99714.1"/>
    <property type="molecule type" value="Genomic_DNA"/>
</dbReference>
<dbReference type="PROSITE" id="PS50929">
    <property type="entry name" value="ABC_TM1F"/>
    <property type="match status" value="2"/>
</dbReference>
<dbReference type="InterPro" id="IPR027417">
    <property type="entry name" value="P-loop_NTPase"/>
</dbReference>
<dbReference type="FunFam" id="3.40.50.300:FF:000997">
    <property type="entry name" value="Multidrug resistance-associated protein 1"/>
    <property type="match status" value="1"/>
</dbReference>
<dbReference type="Gene3D" id="3.40.390.10">
    <property type="entry name" value="Collagenase (Catalytic Domain)"/>
    <property type="match status" value="1"/>
</dbReference>
<dbReference type="VEuPathDB" id="FungiDB:H257_15126"/>